<evidence type="ECO:0000313" key="2">
    <source>
        <dbReference type="Proteomes" id="UP000503540"/>
    </source>
</evidence>
<evidence type="ECO:0000313" key="1">
    <source>
        <dbReference type="EMBL" id="QIS12686.1"/>
    </source>
</evidence>
<keyword evidence="2" id="KW-1185">Reference proteome</keyword>
<accession>A0A6G9YI24</accession>
<dbReference type="EMBL" id="CP046172">
    <property type="protein sequence ID" value="QIS12686.1"/>
    <property type="molecule type" value="Genomic_DNA"/>
</dbReference>
<dbReference type="Proteomes" id="UP000503540">
    <property type="component" value="Chromosome"/>
</dbReference>
<evidence type="ECO:0008006" key="3">
    <source>
        <dbReference type="Google" id="ProtNLM"/>
    </source>
</evidence>
<organism evidence="1 2">
    <name type="scientific">Nocardia arthritidis</name>
    <dbReference type="NCBI Taxonomy" id="228602"/>
    <lineage>
        <taxon>Bacteria</taxon>
        <taxon>Bacillati</taxon>
        <taxon>Actinomycetota</taxon>
        <taxon>Actinomycetes</taxon>
        <taxon>Mycobacteriales</taxon>
        <taxon>Nocardiaceae</taxon>
        <taxon>Nocardia</taxon>
    </lineage>
</organism>
<dbReference type="RefSeq" id="WP_167475336.1">
    <property type="nucleotide sequence ID" value="NZ_CP046172.1"/>
</dbReference>
<sequence length="154" mass="16667">MRLAGALAALMAIVVGMTGCGGEHRDADQRTRTPAVTDIVREAAEFGGIVIPQGVTVLDARSERGIDTLYQLALSTDQQGLTLLLTASKFSAQLNKVYRVTETTIAGPPLDTSPSILQADDVYRNPDGQSVHRVVTVDERDPSNRYVHIQLYDT</sequence>
<protein>
    <recommendedName>
        <fullName evidence="3">Lipoprotein</fullName>
    </recommendedName>
</protein>
<gene>
    <name evidence="1" type="ORF">F5544_24145</name>
</gene>
<proteinExistence type="predicted"/>
<dbReference type="KEGG" id="nah:F5544_24145"/>
<dbReference type="AlphaFoldDB" id="A0A6G9YI24"/>
<name>A0A6G9YI24_9NOCA</name>
<dbReference type="PROSITE" id="PS51257">
    <property type="entry name" value="PROKAR_LIPOPROTEIN"/>
    <property type="match status" value="1"/>
</dbReference>
<reference evidence="1 2" key="1">
    <citation type="journal article" date="2019" name="ACS Chem. Biol.">
        <title>Identification and Mobilization of a Cryptic Antibiotic Biosynthesis Gene Locus from a Human-Pathogenic Nocardia Isolate.</title>
        <authorList>
            <person name="Herisse M."/>
            <person name="Ishida K."/>
            <person name="Porter J.L."/>
            <person name="Howden B."/>
            <person name="Hertweck C."/>
            <person name="Stinear T.P."/>
            <person name="Pidot S.J."/>
        </authorList>
    </citation>
    <scope>NUCLEOTIDE SEQUENCE [LARGE SCALE GENOMIC DNA]</scope>
    <source>
        <strain evidence="1 2">AUSMDU00012717</strain>
    </source>
</reference>